<sequence>MSARIATGQALKRSLTEQAARIAEDSGITPTVALLRVVHDDPMLPVNFRLHRKLFGEAGFQVRPYELAADTDWETLRSLIERLNADDDVDVILVLIPLPAQLDIRSVLATIAPAKEAEGLHLDHVMRLNPLSALPATRIPVVPTAVVHLLDEIGYDPDGHEVVVLTDPELTETNPVAKMVARIAAFAALPPNASGCVVPVTHPRARELARSADLLVVSLQRPAAVTAEWIKPGAVVIDFNPVFVGFRPSRRHPGRQVPHLVGGVEVESVSEVAGVVVPAPGGVGPVMLGALAQQIVTAAVTRRAGTARATAPPRN</sequence>
<organism evidence="13 14">
    <name type="scientific">Streptomyces corynorhini</name>
    <dbReference type="NCBI Taxonomy" id="2282652"/>
    <lineage>
        <taxon>Bacteria</taxon>
        <taxon>Bacillati</taxon>
        <taxon>Actinomycetota</taxon>
        <taxon>Actinomycetes</taxon>
        <taxon>Kitasatosporales</taxon>
        <taxon>Streptomycetaceae</taxon>
        <taxon>Streptomyces</taxon>
    </lineage>
</organism>
<dbReference type="AlphaFoldDB" id="A0A370B4Q5"/>
<comment type="caution">
    <text evidence="13">The sequence shown here is derived from an EMBL/GenBank/DDBJ whole genome shotgun (WGS) entry which is preliminary data.</text>
</comment>
<evidence type="ECO:0000256" key="9">
    <source>
        <dbReference type="ARBA" id="ARBA00023167"/>
    </source>
</evidence>
<evidence type="ECO:0000313" key="13">
    <source>
        <dbReference type="EMBL" id="RDG35632.1"/>
    </source>
</evidence>
<keyword evidence="4" id="KW-0658">Purine biosynthesis</keyword>
<keyword evidence="7" id="KW-0560">Oxidoreductase</keyword>
<dbReference type="InterPro" id="IPR046346">
    <property type="entry name" value="Aminoacid_DH-like_N_sf"/>
</dbReference>
<evidence type="ECO:0000259" key="12">
    <source>
        <dbReference type="Pfam" id="PF02882"/>
    </source>
</evidence>
<dbReference type="RefSeq" id="WP_114625939.1">
    <property type="nucleotide sequence ID" value="NZ_QQNA01000206.1"/>
</dbReference>
<dbReference type="Gene3D" id="3.40.50.720">
    <property type="entry name" value="NAD(P)-binding Rossmann-like Domain"/>
    <property type="match status" value="1"/>
</dbReference>
<dbReference type="SUPFAM" id="SSF53223">
    <property type="entry name" value="Aminoacid dehydrogenase-like, N-terminal domain"/>
    <property type="match status" value="1"/>
</dbReference>
<evidence type="ECO:0000256" key="8">
    <source>
        <dbReference type="ARBA" id="ARBA00023102"/>
    </source>
</evidence>
<keyword evidence="6" id="KW-0521">NADP</keyword>
<dbReference type="GO" id="GO:0005829">
    <property type="term" value="C:cytosol"/>
    <property type="evidence" value="ECO:0007669"/>
    <property type="project" value="TreeGrafter"/>
</dbReference>
<evidence type="ECO:0000256" key="4">
    <source>
        <dbReference type="ARBA" id="ARBA00022755"/>
    </source>
</evidence>
<dbReference type="Pfam" id="PF00763">
    <property type="entry name" value="THF_DHG_CYH"/>
    <property type="match status" value="1"/>
</dbReference>
<evidence type="ECO:0000256" key="1">
    <source>
        <dbReference type="ARBA" id="ARBA00004777"/>
    </source>
</evidence>
<dbReference type="PRINTS" id="PR00085">
    <property type="entry name" value="THFDHDRGNASE"/>
</dbReference>
<dbReference type="InterPro" id="IPR020631">
    <property type="entry name" value="THF_DH/CycHdrlase_NAD-bd_dom"/>
</dbReference>
<evidence type="ECO:0000259" key="11">
    <source>
        <dbReference type="Pfam" id="PF00763"/>
    </source>
</evidence>
<dbReference type="GO" id="GO:0006164">
    <property type="term" value="P:purine nucleotide biosynthetic process"/>
    <property type="evidence" value="ECO:0007669"/>
    <property type="project" value="UniProtKB-KW"/>
</dbReference>
<dbReference type="Pfam" id="PF02882">
    <property type="entry name" value="THF_DHG_CYH_C"/>
    <property type="match status" value="1"/>
</dbReference>
<keyword evidence="5" id="KW-0378">Hydrolase</keyword>
<evidence type="ECO:0000256" key="10">
    <source>
        <dbReference type="ARBA" id="ARBA00023268"/>
    </source>
</evidence>
<evidence type="ECO:0008006" key="15">
    <source>
        <dbReference type="Google" id="ProtNLM"/>
    </source>
</evidence>
<protein>
    <recommendedName>
        <fullName evidence="15">Methenyltetrahydrofolate cyclohydrolase</fullName>
    </recommendedName>
</protein>
<evidence type="ECO:0000256" key="6">
    <source>
        <dbReference type="ARBA" id="ARBA00022857"/>
    </source>
</evidence>
<keyword evidence="14" id="KW-1185">Reference proteome</keyword>
<dbReference type="Gene3D" id="3.40.50.10860">
    <property type="entry name" value="Leucine Dehydrogenase, chain A, domain 1"/>
    <property type="match status" value="1"/>
</dbReference>
<dbReference type="GO" id="GO:0000105">
    <property type="term" value="P:L-histidine biosynthetic process"/>
    <property type="evidence" value="ECO:0007669"/>
    <property type="project" value="UniProtKB-KW"/>
</dbReference>
<dbReference type="PANTHER" id="PTHR48099:SF5">
    <property type="entry name" value="C-1-TETRAHYDROFOLATE SYNTHASE, CYTOPLASMIC"/>
    <property type="match status" value="1"/>
</dbReference>
<keyword evidence="3" id="KW-0028">Amino-acid biosynthesis</keyword>
<proteinExistence type="predicted"/>
<dbReference type="InterPro" id="IPR000672">
    <property type="entry name" value="THF_DH/CycHdrlase"/>
</dbReference>
<evidence type="ECO:0000256" key="5">
    <source>
        <dbReference type="ARBA" id="ARBA00022801"/>
    </source>
</evidence>
<dbReference type="EMBL" id="QQNA01000206">
    <property type="protein sequence ID" value="RDG35632.1"/>
    <property type="molecule type" value="Genomic_DNA"/>
</dbReference>
<keyword evidence="8" id="KW-0368">Histidine biosynthesis</keyword>
<keyword evidence="9" id="KW-0486">Methionine biosynthesis</keyword>
<evidence type="ECO:0000256" key="2">
    <source>
        <dbReference type="ARBA" id="ARBA00022563"/>
    </source>
</evidence>
<dbReference type="SUPFAM" id="SSF51735">
    <property type="entry name" value="NAD(P)-binding Rossmann-fold domains"/>
    <property type="match status" value="1"/>
</dbReference>
<keyword evidence="10" id="KW-0511">Multifunctional enzyme</keyword>
<dbReference type="InterPro" id="IPR036291">
    <property type="entry name" value="NAD(P)-bd_dom_sf"/>
</dbReference>
<dbReference type="PANTHER" id="PTHR48099">
    <property type="entry name" value="C-1-TETRAHYDROFOLATE SYNTHASE, CYTOPLASMIC-RELATED"/>
    <property type="match status" value="1"/>
</dbReference>
<reference evidence="13 14" key="1">
    <citation type="submission" date="2018-07" db="EMBL/GenBank/DDBJ databases">
        <title>Streptomyces species from bats.</title>
        <authorList>
            <person name="Dunlap C."/>
        </authorList>
    </citation>
    <scope>NUCLEOTIDE SEQUENCE [LARGE SCALE GENOMIC DNA]</scope>
    <source>
        <strain evidence="13 14">AC230</strain>
    </source>
</reference>
<keyword evidence="2" id="KW-0554">One-carbon metabolism</keyword>
<dbReference type="GO" id="GO:0004488">
    <property type="term" value="F:methylenetetrahydrofolate dehydrogenase (NADP+) activity"/>
    <property type="evidence" value="ECO:0007669"/>
    <property type="project" value="InterPro"/>
</dbReference>
<name>A0A370B4Q5_9ACTN</name>
<dbReference type="GO" id="GO:0009086">
    <property type="term" value="P:methionine biosynthetic process"/>
    <property type="evidence" value="ECO:0007669"/>
    <property type="project" value="UniProtKB-KW"/>
</dbReference>
<dbReference type="Proteomes" id="UP000253741">
    <property type="component" value="Unassembled WGS sequence"/>
</dbReference>
<dbReference type="GO" id="GO:0004477">
    <property type="term" value="F:methenyltetrahydrofolate cyclohydrolase activity"/>
    <property type="evidence" value="ECO:0007669"/>
    <property type="project" value="TreeGrafter"/>
</dbReference>
<dbReference type="OrthoDB" id="9803580at2"/>
<accession>A0A370B4Q5</accession>
<feature type="domain" description="Tetrahydrofolate dehydrogenase/cyclohydrolase catalytic" evidence="11">
    <location>
        <begin position="9"/>
        <end position="117"/>
    </location>
</feature>
<feature type="domain" description="Tetrahydrofolate dehydrogenase/cyclohydrolase NAD(P)-binding" evidence="12">
    <location>
        <begin position="140"/>
        <end position="300"/>
    </location>
</feature>
<evidence type="ECO:0000256" key="7">
    <source>
        <dbReference type="ARBA" id="ARBA00023002"/>
    </source>
</evidence>
<evidence type="ECO:0000313" key="14">
    <source>
        <dbReference type="Proteomes" id="UP000253741"/>
    </source>
</evidence>
<dbReference type="InterPro" id="IPR020630">
    <property type="entry name" value="THF_DH/CycHdrlase_cat_dom"/>
</dbReference>
<evidence type="ECO:0000256" key="3">
    <source>
        <dbReference type="ARBA" id="ARBA00022605"/>
    </source>
</evidence>
<comment type="pathway">
    <text evidence="1">One-carbon metabolism; tetrahydrofolate interconversion.</text>
</comment>
<gene>
    <name evidence="13" type="ORF">DVH02_24155</name>
</gene>
<dbReference type="GO" id="GO:0035999">
    <property type="term" value="P:tetrahydrofolate interconversion"/>
    <property type="evidence" value="ECO:0007669"/>
    <property type="project" value="TreeGrafter"/>
</dbReference>